<dbReference type="Proteomes" id="UP000034487">
    <property type="component" value="Unassembled WGS sequence"/>
</dbReference>
<proteinExistence type="predicted"/>
<evidence type="ECO:0000313" key="1">
    <source>
        <dbReference type="EMBL" id="KKU44397.1"/>
    </source>
</evidence>
<sequence>MNTAIALAMVVGTLSFQECPRTKITIEDSDGKVISHTEFLSTVTYKEAIARLKGFAVFAYAIPDKPIAGRGWPIKIKGQLNGQVNVRLVLLATEKPVLPLKRADWEKLPAWILVQGKELTATLETNRLAWREELEYGGEKISFRTYQGR</sequence>
<organism evidence="1 2">
    <name type="scientific">Berkelbacteria bacterium GW2011_GWA2_46_7</name>
    <dbReference type="NCBI Taxonomy" id="1618335"/>
    <lineage>
        <taxon>Bacteria</taxon>
        <taxon>Candidatus Berkelbacteria</taxon>
    </lineage>
</organism>
<reference evidence="1 2" key="1">
    <citation type="journal article" date="2015" name="Nature">
        <title>rRNA introns, odd ribosomes, and small enigmatic genomes across a large radiation of phyla.</title>
        <authorList>
            <person name="Brown C.T."/>
            <person name="Hug L.A."/>
            <person name="Thomas B.C."/>
            <person name="Sharon I."/>
            <person name="Castelle C.J."/>
            <person name="Singh A."/>
            <person name="Wilkins M.J."/>
            <person name="Williams K.H."/>
            <person name="Banfield J.F."/>
        </authorList>
    </citation>
    <scope>NUCLEOTIDE SEQUENCE [LARGE SCALE GENOMIC DNA]</scope>
</reference>
<accession>A0A0G1QHR2</accession>
<comment type="caution">
    <text evidence="1">The sequence shown here is derived from an EMBL/GenBank/DDBJ whole genome shotgun (WGS) entry which is preliminary data.</text>
</comment>
<protein>
    <submittedName>
        <fullName evidence="1">Uncharacterized protein</fullName>
    </submittedName>
</protein>
<gene>
    <name evidence="1" type="ORF">UX60_C0007G0021</name>
</gene>
<dbReference type="EMBL" id="LCMV01000007">
    <property type="protein sequence ID" value="KKU44397.1"/>
    <property type="molecule type" value="Genomic_DNA"/>
</dbReference>
<evidence type="ECO:0000313" key="2">
    <source>
        <dbReference type="Proteomes" id="UP000034487"/>
    </source>
</evidence>
<dbReference type="AlphaFoldDB" id="A0A0G1QHR2"/>
<name>A0A0G1QHR2_9BACT</name>